<gene>
    <name evidence="2" type="ORF">QNH39_09305</name>
</gene>
<dbReference type="RefSeq" id="WP_066085152.1">
    <property type="nucleotide sequence ID" value="NZ_CP126114.1"/>
</dbReference>
<evidence type="ECO:0000256" key="1">
    <source>
        <dbReference type="PROSITE-ProRule" id="PRU00510"/>
    </source>
</evidence>
<keyword evidence="3" id="KW-1185">Reference proteome</keyword>
<evidence type="ECO:0008006" key="4">
    <source>
        <dbReference type="Google" id="ProtNLM"/>
    </source>
</evidence>
<sequence length="94" mass="10867">MNAMQEELFLELRQTQKEIENSLKNKQKPDWLTSILKEELADIDAALLKMKSGNFGLCEISGEFLPDDLLKIIPTLKSIKDSDDLEIYYKKPLH</sequence>
<organism evidence="2 3">
    <name type="scientific">Neobacillus novalis</name>
    <dbReference type="NCBI Taxonomy" id="220687"/>
    <lineage>
        <taxon>Bacteria</taxon>
        <taxon>Bacillati</taxon>
        <taxon>Bacillota</taxon>
        <taxon>Bacilli</taxon>
        <taxon>Bacillales</taxon>
        <taxon>Bacillaceae</taxon>
        <taxon>Neobacillus</taxon>
    </lineage>
</organism>
<evidence type="ECO:0000313" key="2">
    <source>
        <dbReference type="EMBL" id="WHY88015.1"/>
    </source>
</evidence>
<protein>
    <recommendedName>
        <fullName evidence="4">DksA C4-type domain-containing protein</fullName>
    </recommendedName>
</protein>
<dbReference type="KEGG" id="nnv:QNH39_09305"/>
<name>A0AA95MU24_9BACI</name>
<dbReference type="Proteomes" id="UP001178288">
    <property type="component" value="Chromosome"/>
</dbReference>
<dbReference type="AlphaFoldDB" id="A0AA95MU24"/>
<reference evidence="2" key="1">
    <citation type="submission" date="2023-05" db="EMBL/GenBank/DDBJ databases">
        <title>Comparative genomics of Bacillaceae isolates and their secondary metabolite potential.</title>
        <authorList>
            <person name="Song L."/>
            <person name="Nielsen L.J."/>
            <person name="Mohite O."/>
            <person name="Xu X."/>
            <person name="Weber T."/>
            <person name="Kovacs A.T."/>
        </authorList>
    </citation>
    <scope>NUCLEOTIDE SEQUENCE</scope>
    <source>
        <strain evidence="2">XLM17</strain>
    </source>
</reference>
<dbReference type="EMBL" id="CP126114">
    <property type="protein sequence ID" value="WHY88015.1"/>
    <property type="molecule type" value="Genomic_DNA"/>
</dbReference>
<proteinExistence type="predicted"/>
<accession>A0AA95MU24</accession>
<evidence type="ECO:0000313" key="3">
    <source>
        <dbReference type="Proteomes" id="UP001178288"/>
    </source>
</evidence>
<dbReference type="PROSITE" id="PS51128">
    <property type="entry name" value="ZF_DKSA_2"/>
    <property type="match status" value="1"/>
</dbReference>
<dbReference type="Gene3D" id="1.20.120.910">
    <property type="entry name" value="DksA, coiled-coil domain"/>
    <property type="match status" value="1"/>
</dbReference>
<comment type="caution">
    <text evidence="1">Lacks conserved residue(s) required for the propagation of feature annotation.</text>
</comment>